<proteinExistence type="predicted"/>
<feature type="compositionally biased region" description="Basic and acidic residues" evidence="1">
    <location>
        <begin position="34"/>
        <end position="48"/>
    </location>
</feature>
<reference evidence="2" key="1">
    <citation type="submission" date="2018-10" db="EMBL/GenBank/DDBJ databases">
        <title>Population genomic analysis revealed the cold adaptation of white poplar.</title>
        <authorList>
            <person name="Liu Y.-J."/>
        </authorList>
    </citation>
    <scope>NUCLEOTIDE SEQUENCE [LARGE SCALE GENOMIC DNA]</scope>
    <source>
        <strain evidence="2">PAL-ZL1</strain>
    </source>
</reference>
<comment type="caution">
    <text evidence="2">The sequence shown here is derived from an EMBL/GenBank/DDBJ whole genome shotgun (WGS) entry which is preliminary data.</text>
</comment>
<gene>
    <name evidence="2" type="ORF">D5086_0000165740</name>
</gene>
<dbReference type="EMBL" id="RCHU01000547">
    <property type="protein sequence ID" value="TKS02315.1"/>
    <property type="molecule type" value="Genomic_DNA"/>
</dbReference>
<sequence>MARQTCGPEERSADEYAPATTMEAGGEQETPEDSSSRRSDERSTVEKLSSKLECFKNQLNLEKFDVHRDVSRDLKVDSSSRRSDELSTVEKLSRKLECFKNQLNLEKFDVHRDVSRDLKVDSSSRRSDEGSTVEKLSRKLERFKNQLNLEKFDVHRDARVKRLEDGFKLTAQC</sequence>
<protein>
    <submittedName>
        <fullName evidence="2">Uncharacterized protein</fullName>
    </submittedName>
</protein>
<name>A0A4U5Q2N7_POPAL</name>
<evidence type="ECO:0000313" key="2">
    <source>
        <dbReference type="EMBL" id="TKS02315.1"/>
    </source>
</evidence>
<feature type="region of interest" description="Disordered" evidence="1">
    <location>
        <begin position="1"/>
        <end position="48"/>
    </location>
</feature>
<dbReference type="AlphaFoldDB" id="A0A4U5Q2N7"/>
<evidence type="ECO:0000256" key="1">
    <source>
        <dbReference type="SAM" id="MobiDB-lite"/>
    </source>
</evidence>
<organism evidence="2">
    <name type="scientific">Populus alba</name>
    <name type="common">White poplar</name>
    <dbReference type="NCBI Taxonomy" id="43335"/>
    <lineage>
        <taxon>Eukaryota</taxon>
        <taxon>Viridiplantae</taxon>
        <taxon>Streptophyta</taxon>
        <taxon>Embryophyta</taxon>
        <taxon>Tracheophyta</taxon>
        <taxon>Spermatophyta</taxon>
        <taxon>Magnoliopsida</taxon>
        <taxon>eudicotyledons</taxon>
        <taxon>Gunneridae</taxon>
        <taxon>Pentapetalae</taxon>
        <taxon>rosids</taxon>
        <taxon>fabids</taxon>
        <taxon>Malpighiales</taxon>
        <taxon>Salicaceae</taxon>
        <taxon>Saliceae</taxon>
        <taxon>Populus</taxon>
    </lineage>
</organism>
<accession>A0A4U5Q2N7</accession>